<keyword evidence="4 7" id="KW-0812">Transmembrane</keyword>
<name>A0A1T4LQK4_9SPIR</name>
<dbReference type="InterPro" id="IPR002524">
    <property type="entry name" value="Cation_efflux"/>
</dbReference>
<dbReference type="FunFam" id="1.20.1510.10:FF:000006">
    <property type="entry name" value="Divalent cation efflux transporter"/>
    <property type="match status" value="1"/>
</dbReference>
<evidence type="ECO:0000256" key="5">
    <source>
        <dbReference type="ARBA" id="ARBA00022989"/>
    </source>
</evidence>
<keyword evidence="11" id="KW-1185">Reference proteome</keyword>
<dbReference type="PANTHER" id="PTHR43840">
    <property type="entry name" value="MITOCHONDRIAL METAL TRANSPORTER 1-RELATED"/>
    <property type="match status" value="1"/>
</dbReference>
<evidence type="ECO:0000259" key="9">
    <source>
        <dbReference type="Pfam" id="PF16916"/>
    </source>
</evidence>
<proteinExistence type="inferred from homology"/>
<dbReference type="SUPFAM" id="SSF160240">
    <property type="entry name" value="Cation efflux protein cytoplasmic domain-like"/>
    <property type="match status" value="1"/>
</dbReference>
<gene>
    <name evidence="10" type="ORF">SAMN02745152_00644</name>
</gene>
<evidence type="ECO:0000256" key="4">
    <source>
        <dbReference type="ARBA" id="ARBA00022692"/>
    </source>
</evidence>
<feature type="transmembrane region" description="Helical" evidence="7">
    <location>
        <begin position="23"/>
        <end position="42"/>
    </location>
</feature>
<dbReference type="InterPro" id="IPR050291">
    <property type="entry name" value="CDF_Transporter"/>
</dbReference>
<comment type="subcellular location">
    <subcellularLocation>
        <location evidence="1">Membrane</location>
        <topology evidence="1">Multi-pass membrane protein</topology>
    </subcellularLocation>
</comment>
<evidence type="ECO:0000256" key="3">
    <source>
        <dbReference type="ARBA" id="ARBA00022448"/>
    </source>
</evidence>
<evidence type="ECO:0000313" key="11">
    <source>
        <dbReference type="Proteomes" id="UP000190395"/>
    </source>
</evidence>
<feature type="transmembrane region" description="Helical" evidence="7">
    <location>
        <begin position="95"/>
        <end position="112"/>
    </location>
</feature>
<dbReference type="InterPro" id="IPR036837">
    <property type="entry name" value="Cation_efflux_CTD_sf"/>
</dbReference>
<dbReference type="PANTHER" id="PTHR43840:SF15">
    <property type="entry name" value="MITOCHONDRIAL METAL TRANSPORTER 1-RELATED"/>
    <property type="match status" value="1"/>
</dbReference>
<keyword evidence="5 7" id="KW-1133">Transmembrane helix</keyword>
<evidence type="ECO:0000256" key="7">
    <source>
        <dbReference type="SAM" id="Phobius"/>
    </source>
</evidence>
<dbReference type="Pfam" id="PF01545">
    <property type="entry name" value="Cation_efflux"/>
    <property type="match status" value="1"/>
</dbReference>
<feature type="domain" description="Cation efflux protein cytoplasmic" evidence="9">
    <location>
        <begin position="227"/>
        <end position="303"/>
    </location>
</feature>
<feature type="domain" description="Cation efflux protein transmembrane" evidence="8">
    <location>
        <begin position="31"/>
        <end position="223"/>
    </location>
</feature>
<dbReference type="RefSeq" id="WP_078930382.1">
    <property type="nucleotide sequence ID" value="NZ_CAMCOW010000059.1"/>
</dbReference>
<evidence type="ECO:0000256" key="2">
    <source>
        <dbReference type="ARBA" id="ARBA00008114"/>
    </source>
</evidence>
<dbReference type="GeneID" id="303366912"/>
<organism evidence="10 11">
    <name type="scientific">Treponema berlinense</name>
    <dbReference type="NCBI Taxonomy" id="225004"/>
    <lineage>
        <taxon>Bacteria</taxon>
        <taxon>Pseudomonadati</taxon>
        <taxon>Spirochaetota</taxon>
        <taxon>Spirochaetia</taxon>
        <taxon>Spirochaetales</taxon>
        <taxon>Treponemataceae</taxon>
        <taxon>Treponema</taxon>
    </lineage>
</organism>
<protein>
    <submittedName>
        <fullName evidence="10">Cation diffusion facilitator family transporter</fullName>
    </submittedName>
</protein>
<evidence type="ECO:0000256" key="1">
    <source>
        <dbReference type="ARBA" id="ARBA00004141"/>
    </source>
</evidence>
<evidence type="ECO:0000256" key="6">
    <source>
        <dbReference type="ARBA" id="ARBA00023136"/>
    </source>
</evidence>
<dbReference type="EMBL" id="FUXC01000002">
    <property type="protein sequence ID" value="SJZ57012.1"/>
    <property type="molecule type" value="Genomic_DNA"/>
</dbReference>
<sequence length="389" mass="42950">MITLLAKLFIKNHKNYCDSKVRLAYGTLCAFVGIFFNILLFASKFIAGLVSKSVAITADAFNNLSDAASSIIQLFGFKLSSKEPDQSHPFGHGRFEYISGLIISFLILLMGFELLKSSVLSLFNPPELSSGIFSIAVMLAAIAVKCYMYFYNHITAKKINSVALEAVAKDSLSDCISTFTVIIATIAGKFVSFPVDGLAGILVAAFILRTGWESAKETIAPLLGKAPSKEFVMQIQAEVLRHKPICGMHDLIVHDYGPGRLLLSLHAEVPGDRDIFELHEVIDETEVALSKKFKCVAVIHMDPIDVKNERLNQIKVFMLNELPKIDDDLKFHDVRLVPGSKHTNLIFDVVKPFDCPLSDKALKSKVSKLIKDSYSDINCVITVDSPFVQ</sequence>
<dbReference type="Gene3D" id="3.30.70.1350">
    <property type="entry name" value="Cation efflux protein, cytoplasmic domain"/>
    <property type="match status" value="1"/>
</dbReference>
<evidence type="ECO:0000259" key="8">
    <source>
        <dbReference type="Pfam" id="PF01545"/>
    </source>
</evidence>
<dbReference type="InterPro" id="IPR027469">
    <property type="entry name" value="Cation_efflux_TMD_sf"/>
</dbReference>
<dbReference type="AlphaFoldDB" id="A0A1T4LQK4"/>
<dbReference type="SUPFAM" id="SSF161111">
    <property type="entry name" value="Cation efflux protein transmembrane domain-like"/>
    <property type="match status" value="1"/>
</dbReference>
<dbReference type="GO" id="GO:0016020">
    <property type="term" value="C:membrane"/>
    <property type="evidence" value="ECO:0007669"/>
    <property type="project" value="UniProtKB-SubCell"/>
</dbReference>
<dbReference type="Pfam" id="PF16916">
    <property type="entry name" value="ZT_dimer"/>
    <property type="match status" value="1"/>
</dbReference>
<reference evidence="10" key="1">
    <citation type="submission" date="2017-02" db="EMBL/GenBank/DDBJ databases">
        <authorList>
            <person name="Peterson S.W."/>
        </authorList>
    </citation>
    <scope>NUCLEOTIDE SEQUENCE [LARGE SCALE GENOMIC DNA]</scope>
    <source>
        <strain evidence="10">ATCC BAA-909</strain>
    </source>
</reference>
<accession>A0A1T4LQK4</accession>
<evidence type="ECO:0000313" key="10">
    <source>
        <dbReference type="EMBL" id="SJZ57012.1"/>
    </source>
</evidence>
<keyword evidence="3" id="KW-0813">Transport</keyword>
<dbReference type="STRING" id="225004.SAMN02745152_00644"/>
<dbReference type="Gene3D" id="1.20.1510.10">
    <property type="entry name" value="Cation efflux protein transmembrane domain"/>
    <property type="match status" value="1"/>
</dbReference>
<keyword evidence="6 7" id="KW-0472">Membrane</keyword>
<dbReference type="Proteomes" id="UP000190395">
    <property type="component" value="Unassembled WGS sequence"/>
</dbReference>
<comment type="similarity">
    <text evidence="2">Belongs to the cation diffusion facilitator (CDF) transporter (TC 2.A.4) family.</text>
</comment>
<dbReference type="GO" id="GO:0008324">
    <property type="term" value="F:monoatomic cation transmembrane transporter activity"/>
    <property type="evidence" value="ECO:0007669"/>
    <property type="project" value="InterPro"/>
</dbReference>
<dbReference type="InterPro" id="IPR027470">
    <property type="entry name" value="Cation_efflux_CTD"/>
</dbReference>
<dbReference type="NCBIfam" id="TIGR01297">
    <property type="entry name" value="CDF"/>
    <property type="match status" value="1"/>
</dbReference>
<dbReference type="InterPro" id="IPR058533">
    <property type="entry name" value="Cation_efflux_TM"/>
</dbReference>
<feature type="transmembrane region" description="Helical" evidence="7">
    <location>
        <begin position="132"/>
        <end position="151"/>
    </location>
</feature>
<dbReference type="OrthoDB" id="9806522at2"/>